<dbReference type="GO" id="GO:0005886">
    <property type="term" value="C:plasma membrane"/>
    <property type="evidence" value="ECO:0007669"/>
    <property type="project" value="UniProtKB-SubCell"/>
</dbReference>
<evidence type="ECO:0000313" key="10">
    <source>
        <dbReference type="EMBL" id="KKQ94863.1"/>
    </source>
</evidence>
<dbReference type="PANTHER" id="PTHR33908">
    <property type="entry name" value="MANNOSYLTRANSFERASE YKCB-RELATED"/>
    <property type="match status" value="1"/>
</dbReference>
<keyword evidence="4 10" id="KW-0808">Transferase</keyword>
<feature type="transmembrane region" description="Helical" evidence="8">
    <location>
        <begin position="115"/>
        <end position="135"/>
    </location>
</feature>
<evidence type="ECO:0000256" key="1">
    <source>
        <dbReference type="ARBA" id="ARBA00004651"/>
    </source>
</evidence>
<dbReference type="AlphaFoldDB" id="A0A0G0LSG9"/>
<feature type="transmembrane region" description="Helical" evidence="8">
    <location>
        <begin position="216"/>
        <end position="234"/>
    </location>
</feature>
<gene>
    <name evidence="10" type="ORF">UT18_C0007G0119</name>
</gene>
<feature type="transmembrane region" description="Helical" evidence="8">
    <location>
        <begin position="168"/>
        <end position="186"/>
    </location>
</feature>
<keyword evidence="3" id="KW-0328">Glycosyltransferase</keyword>
<comment type="subcellular location">
    <subcellularLocation>
        <location evidence="1">Cell membrane</location>
        <topology evidence="1">Multi-pass membrane protein</topology>
    </subcellularLocation>
</comment>
<keyword evidence="7 8" id="KW-0472">Membrane</keyword>
<keyword evidence="6 8" id="KW-1133">Transmembrane helix</keyword>
<dbReference type="EMBL" id="LBVV01000007">
    <property type="protein sequence ID" value="KKQ94863.1"/>
    <property type="molecule type" value="Genomic_DNA"/>
</dbReference>
<reference evidence="10 11" key="1">
    <citation type="journal article" date="2015" name="Nature">
        <title>rRNA introns, odd ribosomes, and small enigmatic genomes across a large radiation of phyla.</title>
        <authorList>
            <person name="Brown C.T."/>
            <person name="Hug L.A."/>
            <person name="Thomas B.C."/>
            <person name="Sharon I."/>
            <person name="Castelle C.J."/>
            <person name="Singh A."/>
            <person name="Wilkins M.J."/>
            <person name="Williams K.H."/>
            <person name="Banfield J.F."/>
        </authorList>
    </citation>
    <scope>NUCLEOTIDE SEQUENCE [LARGE SCALE GENOMIC DNA]</scope>
</reference>
<dbReference type="GO" id="GO:0016763">
    <property type="term" value="F:pentosyltransferase activity"/>
    <property type="evidence" value="ECO:0007669"/>
    <property type="project" value="TreeGrafter"/>
</dbReference>
<keyword evidence="5 8" id="KW-0812">Transmembrane</keyword>
<evidence type="ECO:0000256" key="8">
    <source>
        <dbReference type="SAM" id="Phobius"/>
    </source>
</evidence>
<organism evidence="10 11">
    <name type="scientific">candidate division CPR2 bacterium GW2011_GWC2_39_10</name>
    <dbReference type="NCBI Taxonomy" id="1618345"/>
    <lineage>
        <taxon>Bacteria</taxon>
        <taxon>Bacteria division CPR2</taxon>
    </lineage>
</organism>
<dbReference type="InterPro" id="IPR050297">
    <property type="entry name" value="LipidA_mod_glycosyltrf_83"/>
</dbReference>
<evidence type="ECO:0000256" key="3">
    <source>
        <dbReference type="ARBA" id="ARBA00022676"/>
    </source>
</evidence>
<feature type="transmembrane region" description="Helical" evidence="8">
    <location>
        <begin position="255"/>
        <end position="277"/>
    </location>
</feature>
<evidence type="ECO:0000256" key="4">
    <source>
        <dbReference type="ARBA" id="ARBA00022679"/>
    </source>
</evidence>
<dbReference type="Proteomes" id="UP000034207">
    <property type="component" value="Unassembled WGS sequence"/>
</dbReference>
<protein>
    <submittedName>
        <fullName evidence="10">Glycosyl transferase family 39</fullName>
    </submittedName>
</protein>
<accession>A0A0G0LSG9</accession>
<proteinExistence type="predicted"/>
<feature type="domain" description="Glycosyltransferase RgtA/B/C/D-like" evidence="9">
    <location>
        <begin position="118"/>
        <end position="231"/>
    </location>
</feature>
<feature type="transmembrane region" description="Helical" evidence="8">
    <location>
        <begin position="416"/>
        <end position="435"/>
    </location>
</feature>
<feature type="transmembrane region" description="Helical" evidence="8">
    <location>
        <begin position="12"/>
        <end position="31"/>
    </location>
</feature>
<evidence type="ECO:0000256" key="6">
    <source>
        <dbReference type="ARBA" id="ARBA00022989"/>
    </source>
</evidence>
<evidence type="ECO:0000256" key="5">
    <source>
        <dbReference type="ARBA" id="ARBA00022692"/>
    </source>
</evidence>
<evidence type="ECO:0000256" key="2">
    <source>
        <dbReference type="ARBA" id="ARBA00022475"/>
    </source>
</evidence>
<keyword evidence="2" id="KW-1003">Cell membrane</keyword>
<feature type="transmembrane region" description="Helical" evidence="8">
    <location>
        <begin position="392"/>
        <end position="410"/>
    </location>
</feature>
<feature type="transmembrane region" description="Helical" evidence="8">
    <location>
        <begin position="354"/>
        <end position="380"/>
    </location>
</feature>
<sequence length="598" mass="68459">MSGKDSKYNLIKLLIAPFLLTLMFGLMFFSARGDSNIVDEIAHIPAGYSYLTTGDYRLNPEHPPIIKDLAVIPLLFMNVNFPYDYWASNNSGETVNNQWLMGWRFIYESGNNPDAMILATRIPIMLLSLIAGFIVYRWAKKLYGQSAAYFALFLYVLDANIIAHSRFVTTDLGITAALTLHLYLLWKFIRSPRWNGLIFAGLSFGFVMVAKFSAAILVPIYGLIFLYAVIKNINQEKSPDKFFNNFSSGKWQKRFWGYFSSFAMIVVIGIFLTWVVYAFHVINMPVQVQHDLITEAIPYSEDTKGILGILHKMTDNPILRPMGHYLLGFTMVASHVNGGHDAFLAGQSSNQGWWYYYPVAFLIKTPIPTMIFMVLAVVLWKKFKTKDFFDQYYLLVPPLVLLALGMQGSLNLGIRYMLPVYPFIFISVAKLVNIINFKALGKLTKKSLPAIGFTLLLVWYALSNFFIYPSYLSYFNEFIGGPKNGYKWLIDSNVDWGQDVKRLSAWADKEDIDKIYVDVFPGPMPAKYYMGDKMIEWHVQDFENQWPEGYLAVSETFFQNSRLKTKQGVEKIDYSILDGYKPVAQIGYSILIYKLPAK</sequence>
<dbReference type="GO" id="GO:0009103">
    <property type="term" value="P:lipopolysaccharide biosynthetic process"/>
    <property type="evidence" value="ECO:0007669"/>
    <property type="project" value="UniProtKB-ARBA"/>
</dbReference>
<comment type="caution">
    <text evidence="10">The sequence shown here is derived from an EMBL/GenBank/DDBJ whole genome shotgun (WGS) entry which is preliminary data.</text>
</comment>
<evidence type="ECO:0000259" key="9">
    <source>
        <dbReference type="Pfam" id="PF13231"/>
    </source>
</evidence>
<evidence type="ECO:0000256" key="7">
    <source>
        <dbReference type="ARBA" id="ARBA00023136"/>
    </source>
</evidence>
<name>A0A0G0LSG9_UNCC2</name>
<evidence type="ECO:0000313" key="11">
    <source>
        <dbReference type="Proteomes" id="UP000034207"/>
    </source>
</evidence>
<feature type="transmembrane region" description="Helical" evidence="8">
    <location>
        <begin position="193"/>
        <end position="210"/>
    </location>
</feature>
<dbReference type="Pfam" id="PF13231">
    <property type="entry name" value="PMT_2"/>
    <property type="match status" value="1"/>
</dbReference>
<dbReference type="InterPro" id="IPR038731">
    <property type="entry name" value="RgtA/B/C-like"/>
</dbReference>
<dbReference type="STRING" id="1618345.UT18_C0007G0119"/>
<feature type="transmembrane region" description="Helical" evidence="8">
    <location>
        <begin position="142"/>
        <end position="162"/>
    </location>
</feature>
<feature type="transmembrane region" description="Helical" evidence="8">
    <location>
        <begin position="447"/>
        <end position="468"/>
    </location>
</feature>
<dbReference type="PANTHER" id="PTHR33908:SF11">
    <property type="entry name" value="MEMBRANE PROTEIN"/>
    <property type="match status" value="1"/>
</dbReference>